<comment type="cofactor">
    <cofactor evidence="1">
        <name>heme</name>
        <dbReference type="ChEBI" id="CHEBI:30413"/>
    </cofactor>
</comment>
<dbReference type="Pfam" id="PF00067">
    <property type="entry name" value="p450"/>
    <property type="match status" value="1"/>
</dbReference>
<dbReference type="Gene3D" id="1.10.630.10">
    <property type="entry name" value="Cytochrome P450"/>
    <property type="match status" value="1"/>
</dbReference>
<keyword evidence="4 8" id="KW-0479">Metal-binding</keyword>
<dbReference type="EMBL" id="JBIAQY010000002">
    <property type="protein sequence ID" value="MFF3567265.1"/>
    <property type="molecule type" value="Genomic_DNA"/>
</dbReference>
<evidence type="ECO:0000313" key="10">
    <source>
        <dbReference type="Proteomes" id="UP001601992"/>
    </source>
</evidence>
<gene>
    <name evidence="9" type="ORF">ACFYXQ_05725</name>
</gene>
<dbReference type="InterPro" id="IPR017972">
    <property type="entry name" value="Cyt_P450_CS"/>
</dbReference>
<keyword evidence="6 8" id="KW-0408">Iron</keyword>
<proteinExistence type="inferred from homology"/>
<dbReference type="InterPro" id="IPR036396">
    <property type="entry name" value="Cyt_P450_sf"/>
</dbReference>
<evidence type="ECO:0000256" key="4">
    <source>
        <dbReference type="ARBA" id="ARBA00022723"/>
    </source>
</evidence>
<dbReference type="InterPro" id="IPR002397">
    <property type="entry name" value="Cyt_P450_B"/>
</dbReference>
<protein>
    <submittedName>
        <fullName evidence="9">Cytochrome P450</fullName>
    </submittedName>
</protein>
<name>A0ABW6RTB6_9NOCA</name>
<keyword evidence="10" id="KW-1185">Reference proteome</keyword>
<organism evidence="9 10">
    <name type="scientific">Nocardia jiangxiensis</name>
    <dbReference type="NCBI Taxonomy" id="282685"/>
    <lineage>
        <taxon>Bacteria</taxon>
        <taxon>Bacillati</taxon>
        <taxon>Actinomycetota</taxon>
        <taxon>Actinomycetes</taxon>
        <taxon>Mycobacteriales</taxon>
        <taxon>Nocardiaceae</taxon>
        <taxon>Nocardia</taxon>
    </lineage>
</organism>
<reference evidence="9 10" key="1">
    <citation type="submission" date="2024-10" db="EMBL/GenBank/DDBJ databases">
        <title>The Natural Products Discovery Center: Release of the First 8490 Sequenced Strains for Exploring Actinobacteria Biosynthetic Diversity.</title>
        <authorList>
            <person name="Kalkreuter E."/>
            <person name="Kautsar S.A."/>
            <person name="Yang D."/>
            <person name="Bader C.D."/>
            <person name="Teijaro C.N."/>
            <person name="Fluegel L."/>
            <person name="Davis C.M."/>
            <person name="Simpson J.R."/>
            <person name="Lauterbach L."/>
            <person name="Steele A.D."/>
            <person name="Gui C."/>
            <person name="Meng S."/>
            <person name="Li G."/>
            <person name="Viehrig K."/>
            <person name="Ye F."/>
            <person name="Su P."/>
            <person name="Kiefer A.F."/>
            <person name="Nichols A."/>
            <person name="Cepeda A.J."/>
            <person name="Yan W."/>
            <person name="Fan B."/>
            <person name="Jiang Y."/>
            <person name="Adhikari A."/>
            <person name="Zheng C.-J."/>
            <person name="Schuster L."/>
            <person name="Cowan T.M."/>
            <person name="Smanski M.J."/>
            <person name="Chevrette M.G."/>
            <person name="De Carvalho L.P.S."/>
            <person name="Shen B."/>
        </authorList>
    </citation>
    <scope>NUCLEOTIDE SEQUENCE [LARGE SCALE GENOMIC DNA]</scope>
    <source>
        <strain evidence="9 10">NPDC002593</strain>
    </source>
</reference>
<dbReference type="PRINTS" id="PR00359">
    <property type="entry name" value="BP450"/>
</dbReference>
<evidence type="ECO:0000256" key="8">
    <source>
        <dbReference type="RuleBase" id="RU000461"/>
    </source>
</evidence>
<dbReference type="PANTHER" id="PTHR46696:SF4">
    <property type="entry name" value="BIOTIN BIOSYNTHESIS CYTOCHROME P450"/>
    <property type="match status" value="1"/>
</dbReference>
<evidence type="ECO:0000256" key="2">
    <source>
        <dbReference type="ARBA" id="ARBA00010617"/>
    </source>
</evidence>
<dbReference type="PROSITE" id="PS00086">
    <property type="entry name" value="CYTOCHROME_P450"/>
    <property type="match status" value="1"/>
</dbReference>
<evidence type="ECO:0000313" key="9">
    <source>
        <dbReference type="EMBL" id="MFF3567265.1"/>
    </source>
</evidence>
<dbReference type="SUPFAM" id="SSF48264">
    <property type="entry name" value="Cytochrome P450"/>
    <property type="match status" value="1"/>
</dbReference>
<dbReference type="RefSeq" id="WP_218008832.1">
    <property type="nucleotide sequence ID" value="NZ_JBIAQY010000002.1"/>
</dbReference>
<evidence type="ECO:0000256" key="6">
    <source>
        <dbReference type="ARBA" id="ARBA00023004"/>
    </source>
</evidence>
<accession>A0ABW6RTB6</accession>
<dbReference type="Proteomes" id="UP001601992">
    <property type="component" value="Unassembled WGS sequence"/>
</dbReference>
<evidence type="ECO:0000256" key="5">
    <source>
        <dbReference type="ARBA" id="ARBA00023002"/>
    </source>
</evidence>
<keyword evidence="3 8" id="KW-0349">Heme</keyword>
<evidence type="ECO:0000256" key="7">
    <source>
        <dbReference type="ARBA" id="ARBA00023033"/>
    </source>
</evidence>
<keyword evidence="5 8" id="KW-0560">Oxidoreductase</keyword>
<evidence type="ECO:0000256" key="3">
    <source>
        <dbReference type="ARBA" id="ARBA00022617"/>
    </source>
</evidence>
<sequence>MVNDVTSTDFFLGRELLEDPYPYFDALRAQCPVTKENHHGVYMVTGYDEALEVLNDPEKYSSVTSVTGPFPGFPVPLEGDDISELIEKHRDELPFSDQLPTLDPPVHTQHRGLLMRLITPKRLKENEQAMWSIADRILDEYLAADSACFIRDFAGPFTLYTIADLLGVPPDDQEQFLYTLQRDPHRSEGNAIGSTKGDAMQENPIEFLYEKFSAYIEDRRREPRGDVLSSMAEATFADGTEPPVRDVVAVAANLFSAGQETTVRLLSSALRVIAEQPEIQRLLREDHSRIGNFLEEVLRTESPVKGDFRLSKVPVTVGGVDLPAGTTLMVVNGGANRDPRKFTDPSTFDPQRSNARQHISFGRGIHTCPGAPLARAESRVAIELLLKRTSDIRIDEKVHGPADARIYKYVPTFVLRGLTELHLEFDIAESEA</sequence>
<keyword evidence="7 8" id="KW-0503">Monooxygenase</keyword>
<comment type="caution">
    <text evidence="9">The sequence shown here is derived from an EMBL/GenBank/DDBJ whole genome shotgun (WGS) entry which is preliminary data.</text>
</comment>
<dbReference type="InterPro" id="IPR001128">
    <property type="entry name" value="Cyt_P450"/>
</dbReference>
<dbReference type="PANTHER" id="PTHR46696">
    <property type="entry name" value="P450, PUTATIVE (EUROFUNG)-RELATED"/>
    <property type="match status" value="1"/>
</dbReference>
<evidence type="ECO:0000256" key="1">
    <source>
        <dbReference type="ARBA" id="ARBA00001971"/>
    </source>
</evidence>
<comment type="similarity">
    <text evidence="2 8">Belongs to the cytochrome P450 family.</text>
</comment>